<feature type="region of interest" description="Disordered" evidence="12">
    <location>
        <begin position="283"/>
        <end position="302"/>
    </location>
</feature>
<dbReference type="Proteomes" id="UP001218170">
    <property type="component" value="Unassembled WGS sequence"/>
</dbReference>
<name>A0ABT5SKV5_9MICO</name>
<evidence type="ECO:0000256" key="10">
    <source>
        <dbReference type="ARBA" id="ARBA00045533"/>
    </source>
</evidence>
<evidence type="ECO:0000256" key="1">
    <source>
        <dbReference type="ARBA" id="ARBA00004648"/>
    </source>
</evidence>
<dbReference type="EC" id="3.4.21.89" evidence="11"/>
<feature type="compositionally biased region" description="Low complexity" evidence="12">
    <location>
        <begin position="284"/>
        <end position="296"/>
    </location>
</feature>
<organism evidence="15 16">
    <name type="scientific">Microbacterium thalli</name>
    <dbReference type="NCBI Taxonomy" id="3027921"/>
    <lineage>
        <taxon>Bacteria</taxon>
        <taxon>Bacillati</taxon>
        <taxon>Actinomycetota</taxon>
        <taxon>Actinomycetes</taxon>
        <taxon>Micrococcales</taxon>
        <taxon>Microbacteriaceae</taxon>
        <taxon>Microbacterium</taxon>
    </lineage>
</organism>
<feature type="domain" description="Peptidase S26" evidence="14">
    <location>
        <begin position="39"/>
        <end position="116"/>
    </location>
</feature>
<evidence type="ECO:0000256" key="11">
    <source>
        <dbReference type="NCBIfam" id="TIGR02228"/>
    </source>
</evidence>
<dbReference type="InterPro" id="IPR036286">
    <property type="entry name" value="LexA/Signal_pep-like_sf"/>
</dbReference>
<reference evidence="15 16" key="1">
    <citation type="submission" date="2023-02" db="EMBL/GenBank/DDBJ databases">
        <title>Study of novel species of the Microbacterium genus.</title>
        <authorList>
            <person name="Arroyo-Herrera I."/>
            <person name="Roman-Ponce B."/>
            <person name="Vasquez-Murrieta M.S."/>
        </authorList>
    </citation>
    <scope>NUCLEOTIDE SEQUENCE [LARGE SCALE GENOMIC DNA]</scope>
    <source>
        <strain evidence="15 16">NE1TT3</strain>
    </source>
</reference>
<keyword evidence="2" id="KW-0645">Protease</keyword>
<evidence type="ECO:0000256" key="2">
    <source>
        <dbReference type="ARBA" id="ARBA00022670"/>
    </source>
</evidence>
<comment type="subcellular location">
    <subcellularLocation>
        <location evidence="1">Endoplasmic reticulum membrane</location>
        <topology evidence="1">Single-pass type II membrane protein</topology>
    </subcellularLocation>
</comment>
<feature type="transmembrane region" description="Helical" evidence="13">
    <location>
        <begin position="33"/>
        <end position="52"/>
    </location>
</feature>
<evidence type="ECO:0000256" key="4">
    <source>
        <dbReference type="ARBA" id="ARBA00022801"/>
    </source>
</evidence>
<dbReference type="EMBL" id="JAQZCI010000005">
    <property type="protein sequence ID" value="MDD7963457.1"/>
    <property type="molecule type" value="Genomic_DNA"/>
</dbReference>
<dbReference type="GO" id="GO:0009003">
    <property type="term" value="F:signal peptidase activity"/>
    <property type="evidence" value="ECO:0007669"/>
    <property type="project" value="UniProtKB-EC"/>
</dbReference>
<keyword evidence="5" id="KW-0256">Endoplasmic reticulum</keyword>
<dbReference type="PROSITE" id="PS00501">
    <property type="entry name" value="SPASE_I_1"/>
    <property type="match status" value="1"/>
</dbReference>
<keyword evidence="8 13" id="KW-0472">Membrane</keyword>
<dbReference type="InterPro" id="IPR019756">
    <property type="entry name" value="Pept_S26A_signal_pept_1_Ser-AS"/>
</dbReference>
<dbReference type="RefSeq" id="WP_274264980.1">
    <property type="nucleotide sequence ID" value="NZ_JAQZCI010000005.1"/>
</dbReference>
<evidence type="ECO:0000256" key="13">
    <source>
        <dbReference type="SAM" id="Phobius"/>
    </source>
</evidence>
<evidence type="ECO:0000256" key="9">
    <source>
        <dbReference type="ARBA" id="ARBA00033305"/>
    </source>
</evidence>
<dbReference type="PRINTS" id="PR00728">
    <property type="entry name" value="SIGNALPTASE"/>
</dbReference>
<dbReference type="NCBIfam" id="TIGR02228">
    <property type="entry name" value="sigpep_I_arch"/>
    <property type="match status" value="1"/>
</dbReference>
<keyword evidence="16" id="KW-1185">Reference proteome</keyword>
<dbReference type="SUPFAM" id="SSF51306">
    <property type="entry name" value="LexA/Signal peptidase"/>
    <property type="match status" value="1"/>
</dbReference>
<feature type="transmembrane region" description="Helical" evidence="13">
    <location>
        <begin position="172"/>
        <end position="189"/>
    </location>
</feature>
<evidence type="ECO:0000313" key="15">
    <source>
        <dbReference type="EMBL" id="MDD7963457.1"/>
    </source>
</evidence>
<comment type="caution">
    <text evidence="15">The sequence shown here is derived from an EMBL/GenBank/DDBJ whole genome shotgun (WGS) entry which is preliminary data.</text>
</comment>
<dbReference type="CDD" id="cd06530">
    <property type="entry name" value="S26_SPase_I"/>
    <property type="match status" value="1"/>
</dbReference>
<evidence type="ECO:0000256" key="5">
    <source>
        <dbReference type="ARBA" id="ARBA00022824"/>
    </source>
</evidence>
<dbReference type="InterPro" id="IPR001733">
    <property type="entry name" value="Peptidase_S26B"/>
</dbReference>
<keyword evidence="6" id="KW-0735">Signal-anchor</keyword>
<dbReference type="PANTHER" id="PTHR10806">
    <property type="entry name" value="SIGNAL PEPTIDASE COMPLEX CATALYTIC SUBUNIT SEC11"/>
    <property type="match status" value="1"/>
</dbReference>
<keyword evidence="7 13" id="KW-1133">Transmembrane helix</keyword>
<sequence length="302" mass="32310">MAAELRTRRRRSMRRAPTATPWYDSPWRIAARALSSAAIVVVLTALVALVAVPRLTGGDSLTVLSGSMEPTFSAGDVIVVKGIDERDVCSAVSIGSIVTFFPEPNDPTLITHRVIGKTIGSFEDGTDCRLLTQGDANSSADAPVSPQQVRGVFLFGVPGLGWARHWVADNPLIFAAGIGAVVIGWMLFAPRRSRSTVITVPRPAGSERDRTPPVPSVAETAVDTALREREIALRERELELRERELELARHRLGVPVGPSPTHGFAAGDVDAPTVDAIEQLLRGAAPDATASSSSPTRLWSEQ</sequence>
<keyword evidence="3 13" id="KW-0812">Transmembrane</keyword>
<evidence type="ECO:0000256" key="12">
    <source>
        <dbReference type="SAM" id="MobiDB-lite"/>
    </source>
</evidence>
<evidence type="ECO:0000256" key="7">
    <source>
        <dbReference type="ARBA" id="ARBA00022989"/>
    </source>
</evidence>
<gene>
    <name evidence="15" type="ORF">PUW80_13965</name>
</gene>
<dbReference type="Pfam" id="PF10502">
    <property type="entry name" value="Peptidase_S26"/>
    <property type="match status" value="1"/>
</dbReference>
<keyword evidence="4 15" id="KW-0378">Hydrolase</keyword>
<evidence type="ECO:0000256" key="8">
    <source>
        <dbReference type="ARBA" id="ARBA00023136"/>
    </source>
</evidence>
<comment type="function">
    <text evidence="10">Catalytic component of the signal peptidase complex (SPC) which catalyzes the cleavage of N-terminal signal sequences from nascent proteins as they are translocated into the lumen of the endoplasmic reticulum. Specifically cleaves N-terminal signal peptides that contain a hydrophobic alpha-helix (h-region) shorter than 18-20 amino acids.</text>
</comment>
<dbReference type="PANTHER" id="PTHR10806:SF6">
    <property type="entry name" value="SIGNAL PEPTIDASE COMPLEX CATALYTIC SUBUNIT SEC11"/>
    <property type="match status" value="1"/>
</dbReference>
<proteinExistence type="predicted"/>
<evidence type="ECO:0000256" key="3">
    <source>
        <dbReference type="ARBA" id="ARBA00022692"/>
    </source>
</evidence>
<evidence type="ECO:0000313" key="16">
    <source>
        <dbReference type="Proteomes" id="UP001218170"/>
    </source>
</evidence>
<protein>
    <recommendedName>
        <fullName evidence="9 11">Signal peptidase I</fullName>
        <ecNumber evidence="11">3.4.21.89</ecNumber>
    </recommendedName>
</protein>
<dbReference type="InterPro" id="IPR019533">
    <property type="entry name" value="Peptidase_S26"/>
</dbReference>
<accession>A0ABT5SKV5</accession>
<evidence type="ECO:0000256" key="6">
    <source>
        <dbReference type="ARBA" id="ARBA00022968"/>
    </source>
</evidence>
<evidence type="ECO:0000259" key="14">
    <source>
        <dbReference type="Pfam" id="PF10502"/>
    </source>
</evidence>